<dbReference type="PROSITE" id="PS50972">
    <property type="entry name" value="PTERIN_BINDING"/>
    <property type="match status" value="1"/>
</dbReference>
<comment type="catalytic activity">
    <reaction evidence="1">
        <text>(7,8-dihydropterin-6-yl)methyl diphosphate + 4-aminobenzoate = 7,8-dihydropteroate + diphosphate</text>
        <dbReference type="Rhea" id="RHEA:19949"/>
        <dbReference type="ChEBI" id="CHEBI:17836"/>
        <dbReference type="ChEBI" id="CHEBI:17839"/>
        <dbReference type="ChEBI" id="CHEBI:33019"/>
        <dbReference type="ChEBI" id="CHEBI:72950"/>
        <dbReference type="EC" id="2.5.1.15"/>
    </reaction>
</comment>
<dbReference type="Gene3D" id="3.20.20.20">
    <property type="entry name" value="Dihydropteroate synthase-like"/>
    <property type="match status" value="1"/>
</dbReference>
<reference evidence="16" key="1">
    <citation type="submission" date="2021-02" db="EMBL/GenBank/DDBJ databases">
        <authorList>
            <person name="Nieuwenhuis M."/>
            <person name="Van De Peppel L.J.J."/>
        </authorList>
    </citation>
    <scope>NUCLEOTIDE SEQUENCE</scope>
    <source>
        <strain evidence="16">D49</strain>
    </source>
</reference>
<evidence type="ECO:0000256" key="7">
    <source>
        <dbReference type="ARBA" id="ARBA00022679"/>
    </source>
</evidence>
<dbReference type="PANTHER" id="PTHR20941:SF1">
    <property type="entry name" value="FOLIC ACID SYNTHESIS PROTEIN FOL1"/>
    <property type="match status" value="1"/>
</dbReference>
<dbReference type="InterPro" id="IPR000550">
    <property type="entry name" value="Hppk"/>
</dbReference>
<evidence type="ECO:0000256" key="3">
    <source>
        <dbReference type="ARBA" id="ARBA00001946"/>
    </source>
</evidence>
<keyword evidence="13" id="KW-0289">Folate biosynthesis</keyword>
<evidence type="ECO:0000256" key="14">
    <source>
        <dbReference type="ARBA" id="ARBA00023268"/>
    </source>
</evidence>
<keyword evidence="9" id="KW-0547">Nucleotide-binding</keyword>
<comment type="pathway">
    <text evidence="5">Cofactor biosynthesis; tetrahydrofolate biosynthesis; 2-amino-4-hydroxy-6-hydroxymethyl-7,8-dihydropteridine diphosphate from 7,8-dihydroneopterin triphosphate: step 4/4.</text>
</comment>
<reference evidence="16" key="2">
    <citation type="submission" date="2021-10" db="EMBL/GenBank/DDBJ databases">
        <title>Phylogenomics reveals ancestral predisposition of the termite-cultivated fungus Termitomyces towards a domesticated lifestyle.</title>
        <authorList>
            <person name="Auxier B."/>
            <person name="Grum-Grzhimaylo A."/>
            <person name="Cardenas M.E."/>
            <person name="Lodge J.D."/>
            <person name="Laessoe T."/>
            <person name="Pedersen O."/>
            <person name="Smith M.E."/>
            <person name="Kuyper T.W."/>
            <person name="Franco-Molano E.A."/>
            <person name="Baroni T.J."/>
            <person name="Aanen D.K."/>
        </authorList>
    </citation>
    <scope>NUCLEOTIDE SEQUENCE</scope>
    <source>
        <strain evidence="16">D49</strain>
    </source>
</reference>
<dbReference type="SUPFAM" id="SSF55083">
    <property type="entry name" value="6-hydroxymethyl-7,8-dihydropterin pyrophosphokinase, HPPK"/>
    <property type="match status" value="1"/>
</dbReference>
<dbReference type="GO" id="GO:0003848">
    <property type="term" value="F:2-amino-4-hydroxy-6-hydroxymethyldihydropteridine diphosphokinase activity"/>
    <property type="evidence" value="ECO:0007669"/>
    <property type="project" value="UniProtKB-EC"/>
</dbReference>
<sequence>MSTGSEKIIELANRNSTIAVIALGSNLGDRFHNIELALRLLELPEAALSQEDIIENNGEDVKWKPFSAVVDTSFLYETSPMYVTDQPSFINCACLIQTDIPPVLLLRVLKHIETVVGRVPSTPNGPRAVDLDLLLYGSEVVDTRPLDERSTLENLNDQLVVPHPRMVEREFVLRPLNDMIPDYIHPVHQKSLSQLLHELPEEDHSMRRVVPFPRYPLPTTYSWTHPVPPVPPTLTHWTYPLVERPSPKPKTHLMATLNTTPDSFSDGAVHTTLTAALAYAQSSVTAGASILDVGGYSTKPGAAFVSPEEETQRVVPFVHAVRERHTELLVSVDTFRADVARTAIRAGANCINDVYAFTGRAETFPPPVPDAKAEQAMEEMKAVARELAVPAVLMHSRADAAAHKDYTMYPSVVEGVQRELGAKVERIVKGRGAVRRWMVIVDPGVGFSKTLEGNLEALRDARRIVGNASLADGTRNSLRGYPQLIGASRKSFLGAILKQGEHGRETGPKERGWATATAVACAVQQGALVVRVHDTQEMADVLAVADALWA</sequence>
<evidence type="ECO:0000256" key="10">
    <source>
        <dbReference type="ARBA" id="ARBA00022777"/>
    </source>
</evidence>
<organism evidence="16 17">
    <name type="scientific">Sphagnurus paluster</name>
    <dbReference type="NCBI Taxonomy" id="117069"/>
    <lineage>
        <taxon>Eukaryota</taxon>
        <taxon>Fungi</taxon>
        <taxon>Dikarya</taxon>
        <taxon>Basidiomycota</taxon>
        <taxon>Agaricomycotina</taxon>
        <taxon>Agaricomycetes</taxon>
        <taxon>Agaricomycetidae</taxon>
        <taxon>Agaricales</taxon>
        <taxon>Tricholomatineae</taxon>
        <taxon>Lyophyllaceae</taxon>
        <taxon>Sphagnurus</taxon>
    </lineage>
</organism>
<keyword evidence="10" id="KW-0418">Kinase</keyword>
<protein>
    <recommendedName>
        <fullName evidence="15">Pterin-binding domain-containing protein</fullName>
    </recommendedName>
</protein>
<dbReference type="AlphaFoldDB" id="A0A9P7G0B7"/>
<dbReference type="GO" id="GO:0016301">
    <property type="term" value="F:kinase activity"/>
    <property type="evidence" value="ECO:0007669"/>
    <property type="project" value="UniProtKB-KW"/>
</dbReference>
<proteinExistence type="inferred from homology"/>
<comment type="caution">
    <text evidence="16">The sequence shown here is derived from an EMBL/GenBank/DDBJ whole genome shotgun (WGS) entry which is preliminary data.</text>
</comment>
<keyword evidence="14" id="KW-0511">Multifunctional enzyme</keyword>
<evidence type="ECO:0000256" key="9">
    <source>
        <dbReference type="ARBA" id="ARBA00022741"/>
    </source>
</evidence>
<dbReference type="Proteomes" id="UP000717328">
    <property type="component" value="Unassembled WGS sequence"/>
</dbReference>
<gene>
    <name evidence="16" type="ORF">H0H81_000003</name>
</gene>
<dbReference type="OrthoDB" id="615426at2759"/>
<keyword evidence="11" id="KW-0067">ATP-binding</keyword>
<comment type="catalytic activity">
    <reaction evidence="2">
        <text>6-hydroxymethyl-7,8-dihydropterin + ATP = (7,8-dihydropterin-6-yl)methyl diphosphate + AMP + H(+)</text>
        <dbReference type="Rhea" id="RHEA:11412"/>
        <dbReference type="ChEBI" id="CHEBI:15378"/>
        <dbReference type="ChEBI" id="CHEBI:30616"/>
        <dbReference type="ChEBI" id="CHEBI:44841"/>
        <dbReference type="ChEBI" id="CHEBI:72950"/>
        <dbReference type="ChEBI" id="CHEBI:456215"/>
        <dbReference type="EC" id="2.7.6.3"/>
    </reaction>
</comment>
<comment type="cofactor">
    <cofactor evidence="3">
        <name>Mg(2+)</name>
        <dbReference type="ChEBI" id="CHEBI:18420"/>
    </cofactor>
</comment>
<evidence type="ECO:0000256" key="1">
    <source>
        <dbReference type="ARBA" id="ARBA00000012"/>
    </source>
</evidence>
<evidence type="ECO:0000256" key="6">
    <source>
        <dbReference type="ARBA" id="ARBA00009951"/>
    </source>
</evidence>
<dbReference type="InterPro" id="IPR011005">
    <property type="entry name" value="Dihydropteroate_synth-like_sf"/>
</dbReference>
<evidence type="ECO:0000256" key="13">
    <source>
        <dbReference type="ARBA" id="ARBA00022909"/>
    </source>
</evidence>
<dbReference type="InterPro" id="IPR000489">
    <property type="entry name" value="Pterin-binding_dom"/>
</dbReference>
<dbReference type="PANTHER" id="PTHR20941">
    <property type="entry name" value="FOLATE SYNTHESIS PROTEINS"/>
    <property type="match status" value="1"/>
</dbReference>
<dbReference type="GO" id="GO:0004156">
    <property type="term" value="F:dihydropteroate synthase activity"/>
    <property type="evidence" value="ECO:0007669"/>
    <property type="project" value="UniProtKB-EC"/>
</dbReference>
<dbReference type="SUPFAM" id="SSF51717">
    <property type="entry name" value="Dihydropteroate synthetase-like"/>
    <property type="match status" value="1"/>
</dbReference>
<evidence type="ECO:0000313" key="16">
    <source>
        <dbReference type="EMBL" id="KAG5639723.1"/>
    </source>
</evidence>
<dbReference type="GO" id="GO:0046654">
    <property type="term" value="P:tetrahydrofolate biosynthetic process"/>
    <property type="evidence" value="ECO:0007669"/>
    <property type="project" value="TreeGrafter"/>
</dbReference>
<dbReference type="GO" id="GO:0046872">
    <property type="term" value="F:metal ion binding"/>
    <property type="evidence" value="ECO:0007669"/>
    <property type="project" value="UniProtKB-KW"/>
</dbReference>
<dbReference type="NCBIfam" id="TIGR01498">
    <property type="entry name" value="folK"/>
    <property type="match status" value="1"/>
</dbReference>
<dbReference type="GO" id="GO:0005740">
    <property type="term" value="C:mitochondrial envelope"/>
    <property type="evidence" value="ECO:0007669"/>
    <property type="project" value="TreeGrafter"/>
</dbReference>
<comment type="pathway">
    <text evidence="4">Cofactor biosynthesis; tetrahydrofolate biosynthesis; 7,8-dihydrofolate from 2-amino-4-hydroxy-6-hydroxymethyl-7,8-dihydropteridine diphosphate and 4-aminobenzoate: step 1/2.</text>
</comment>
<accession>A0A9P7G0B7</accession>
<dbReference type="InterPro" id="IPR045031">
    <property type="entry name" value="DHP_synth-like"/>
</dbReference>
<keyword evidence="12" id="KW-0460">Magnesium</keyword>
<dbReference type="GO" id="GO:0046656">
    <property type="term" value="P:folic acid biosynthetic process"/>
    <property type="evidence" value="ECO:0007669"/>
    <property type="project" value="UniProtKB-KW"/>
</dbReference>
<comment type="similarity">
    <text evidence="6">In the C-terminal section; belongs to the DHPS family.</text>
</comment>
<dbReference type="PROSITE" id="PS00793">
    <property type="entry name" value="DHPS_2"/>
    <property type="match status" value="1"/>
</dbReference>
<evidence type="ECO:0000256" key="2">
    <source>
        <dbReference type="ARBA" id="ARBA00000198"/>
    </source>
</evidence>
<feature type="domain" description="Pterin-binding" evidence="15">
    <location>
        <begin position="251"/>
        <end position="543"/>
    </location>
</feature>
<evidence type="ECO:0000256" key="5">
    <source>
        <dbReference type="ARBA" id="ARBA00005051"/>
    </source>
</evidence>
<evidence type="ECO:0000256" key="11">
    <source>
        <dbReference type="ARBA" id="ARBA00022840"/>
    </source>
</evidence>
<dbReference type="GO" id="GO:0005524">
    <property type="term" value="F:ATP binding"/>
    <property type="evidence" value="ECO:0007669"/>
    <property type="project" value="UniProtKB-KW"/>
</dbReference>
<dbReference type="Gene3D" id="3.30.70.560">
    <property type="entry name" value="7,8-Dihydro-6-hydroxymethylpterin-pyrophosphokinase HPPK"/>
    <property type="match status" value="1"/>
</dbReference>
<name>A0A9P7G0B7_9AGAR</name>
<evidence type="ECO:0000313" key="17">
    <source>
        <dbReference type="Proteomes" id="UP000717328"/>
    </source>
</evidence>
<evidence type="ECO:0000256" key="8">
    <source>
        <dbReference type="ARBA" id="ARBA00022723"/>
    </source>
</evidence>
<dbReference type="Pfam" id="PF00809">
    <property type="entry name" value="Pterin_bind"/>
    <property type="match status" value="1"/>
</dbReference>
<evidence type="ECO:0000256" key="4">
    <source>
        <dbReference type="ARBA" id="ARBA00004763"/>
    </source>
</evidence>
<dbReference type="InterPro" id="IPR035907">
    <property type="entry name" value="Hppk_sf"/>
</dbReference>
<evidence type="ECO:0000259" key="15">
    <source>
        <dbReference type="PROSITE" id="PS50972"/>
    </source>
</evidence>
<keyword evidence="17" id="KW-1185">Reference proteome</keyword>
<dbReference type="Pfam" id="PF01288">
    <property type="entry name" value="HPPK"/>
    <property type="match status" value="1"/>
</dbReference>
<dbReference type="CDD" id="cd00483">
    <property type="entry name" value="HPPK"/>
    <property type="match status" value="1"/>
</dbReference>
<dbReference type="InterPro" id="IPR006390">
    <property type="entry name" value="DHP_synth_dom"/>
</dbReference>
<evidence type="ECO:0000256" key="12">
    <source>
        <dbReference type="ARBA" id="ARBA00022842"/>
    </source>
</evidence>
<keyword evidence="8" id="KW-0479">Metal-binding</keyword>
<dbReference type="CDD" id="cd00739">
    <property type="entry name" value="DHPS"/>
    <property type="match status" value="1"/>
</dbReference>
<dbReference type="EMBL" id="JABCKI010005714">
    <property type="protein sequence ID" value="KAG5639723.1"/>
    <property type="molecule type" value="Genomic_DNA"/>
</dbReference>
<keyword evidence="7" id="KW-0808">Transferase</keyword>